<dbReference type="Proteomes" id="UP001515480">
    <property type="component" value="Unassembled WGS sequence"/>
</dbReference>
<dbReference type="AlphaFoldDB" id="A0AB34JH22"/>
<feature type="region of interest" description="Disordered" evidence="1">
    <location>
        <begin position="1"/>
        <end position="119"/>
    </location>
</feature>
<accession>A0AB34JH22</accession>
<evidence type="ECO:0000313" key="2">
    <source>
        <dbReference type="EMBL" id="KAL1520210.1"/>
    </source>
</evidence>
<reference evidence="2 3" key="1">
    <citation type="journal article" date="2024" name="Science">
        <title>Giant polyketide synthase enzymes in the biosynthesis of giant marine polyether toxins.</title>
        <authorList>
            <person name="Fallon T.R."/>
            <person name="Shende V.V."/>
            <person name="Wierzbicki I.H."/>
            <person name="Pendleton A.L."/>
            <person name="Watervoot N.F."/>
            <person name="Auber R.P."/>
            <person name="Gonzalez D.J."/>
            <person name="Wisecaver J.H."/>
            <person name="Moore B.S."/>
        </authorList>
    </citation>
    <scope>NUCLEOTIDE SEQUENCE [LARGE SCALE GENOMIC DNA]</scope>
    <source>
        <strain evidence="2 3">12B1</strain>
    </source>
</reference>
<dbReference type="EMBL" id="JBGBPQ010000009">
    <property type="protein sequence ID" value="KAL1520210.1"/>
    <property type="molecule type" value="Genomic_DNA"/>
</dbReference>
<gene>
    <name evidence="2" type="ORF">AB1Y20_023680</name>
</gene>
<evidence type="ECO:0000256" key="1">
    <source>
        <dbReference type="SAM" id="MobiDB-lite"/>
    </source>
</evidence>
<proteinExistence type="predicted"/>
<sequence>MLCADFLAPSAISAPSTTDPQRTATDAPPLPPAVARSVRQARRRAATPDGRAAPAPRGMTDGKRARAPVERCRPTPKRLRPGAPPPPAAQIPPARVTPAPAASPRARSPPATPASCVTPARFPSTLDNYSTYFDRPSTRRSPRVRIV</sequence>
<protein>
    <submittedName>
        <fullName evidence="2">Uncharacterized protein</fullName>
    </submittedName>
</protein>
<feature type="compositionally biased region" description="Polar residues" evidence="1">
    <location>
        <begin position="13"/>
        <end position="24"/>
    </location>
</feature>
<evidence type="ECO:0000313" key="3">
    <source>
        <dbReference type="Proteomes" id="UP001515480"/>
    </source>
</evidence>
<name>A0AB34JH22_PRYPA</name>
<comment type="caution">
    <text evidence="2">The sequence shown here is derived from an EMBL/GenBank/DDBJ whole genome shotgun (WGS) entry which is preliminary data.</text>
</comment>
<feature type="compositionally biased region" description="Low complexity" evidence="1">
    <location>
        <begin position="91"/>
        <end position="115"/>
    </location>
</feature>
<keyword evidence="3" id="KW-1185">Reference proteome</keyword>
<organism evidence="2 3">
    <name type="scientific">Prymnesium parvum</name>
    <name type="common">Toxic golden alga</name>
    <dbReference type="NCBI Taxonomy" id="97485"/>
    <lineage>
        <taxon>Eukaryota</taxon>
        <taxon>Haptista</taxon>
        <taxon>Haptophyta</taxon>
        <taxon>Prymnesiophyceae</taxon>
        <taxon>Prymnesiales</taxon>
        <taxon>Prymnesiaceae</taxon>
        <taxon>Prymnesium</taxon>
    </lineage>
</organism>
<feature type="compositionally biased region" description="Basic and acidic residues" evidence="1">
    <location>
        <begin position="60"/>
        <end position="73"/>
    </location>
</feature>